<sequence length="533" mass="57197">MAGRYRLESKLGDGAMGTVWSGVDELLDRPVAVKEVRLPPGLPEAEASELRERALREARAIASLSHPNVVTLYDVARQEGEPFVVMELVPAQSLAELLAEQRTLTDQQLAVVADGLASALTAAHRAGIVHRDVKPGNVLIGQDGQIKLTDFGISRNISEQTITRTGIVLGTPAYIAPEMAAGERAATTADLWGLGATLFAAAEGHPPYDVGDNPLATMHEVVHGPAPRTTRPGPVGEVINSLLVKEPDQRMPLTEVRRRLQHLLPAPDENPFPALAAAEPVPARPQERTREEEPPDEPESVPLAADPGELPFTPKEPPRRRSRLGTAVLAASAAVLFTAALAAGYAGVRVIAGQPVLPPAAVHTPGGNWQLTEYVDLARHTGAAGDGRFRIQAPVGWTIFHNEQADLARSKVVSFVSPDGRSKLSVERFGGFFTADRKLADYIVALPDLATGANGDFQLISDQESGQGRRVAYRTSHGPVTGVPGGSLERFTLAQLIRWQDDLWVVQVTTPTEREAESGQLLDAVLPTFEPQY</sequence>
<dbReference type="PROSITE" id="PS50011">
    <property type="entry name" value="PROTEIN_KINASE_DOM"/>
    <property type="match status" value="1"/>
</dbReference>
<evidence type="ECO:0000256" key="5">
    <source>
        <dbReference type="ARBA" id="ARBA00022777"/>
    </source>
</evidence>
<evidence type="ECO:0000256" key="7">
    <source>
        <dbReference type="PROSITE-ProRule" id="PRU10141"/>
    </source>
</evidence>
<dbReference type="eggNOG" id="COG0515">
    <property type="taxonomic scope" value="Bacteria"/>
</dbReference>
<evidence type="ECO:0000313" key="11">
    <source>
        <dbReference type="Proteomes" id="UP000031419"/>
    </source>
</evidence>
<evidence type="ECO:0000256" key="6">
    <source>
        <dbReference type="ARBA" id="ARBA00022840"/>
    </source>
</evidence>
<dbReference type="PROSITE" id="PS00107">
    <property type="entry name" value="PROTEIN_KINASE_ATP"/>
    <property type="match status" value="1"/>
</dbReference>
<proteinExistence type="predicted"/>
<evidence type="ECO:0000256" key="1">
    <source>
        <dbReference type="ARBA" id="ARBA00012513"/>
    </source>
</evidence>
<keyword evidence="11" id="KW-1185">Reference proteome</keyword>
<dbReference type="InterPro" id="IPR017441">
    <property type="entry name" value="Protein_kinase_ATP_BS"/>
</dbReference>
<dbReference type="CDD" id="cd14014">
    <property type="entry name" value="STKc_PknB_like"/>
    <property type="match status" value="1"/>
</dbReference>
<keyword evidence="2" id="KW-0723">Serine/threonine-protein kinase</keyword>
<keyword evidence="5" id="KW-0418">Kinase</keyword>
<keyword evidence="6 7" id="KW-0067">ATP-binding</keyword>
<evidence type="ECO:0000256" key="3">
    <source>
        <dbReference type="ARBA" id="ARBA00022679"/>
    </source>
</evidence>
<keyword evidence="3" id="KW-0808">Transferase</keyword>
<dbReference type="STRING" id="28042.GU90_00325"/>
<accession>A0A073B4E8</accession>
<dbReference type="GO" id="GO:0004674">
    <property type="term" value="F:protein serine/threonine kinase activity"/>
    <property type="evidence" value="ECO:0007669"/>
    <property type="project" value="UniProtKB-KW"/>
</dbReference>
<dbReference type="PANTHER" id="PTHR43289">
    <property type="entry name" value="MITOGEN-ACTIVATED PROTEIN KINASE KINASE KINASE 20-RELATED"/>
    <property type="match status" value="1"/>
</dbReference>
<evidence type="ECO:0000256" key="2">
    <source>
        <dbReference type="ARBA" id="ARBA00022527"/>
    </source>
</evidence>
<dbReference type="SUPFAM" id="SSF56112">
    <property type="entry name" value="Protein kinase-like (PK-like)"/>
    <property type="match status" value="1"/>
</dbReference>
<gene>
    <name evidence="10" type="ORF">GU90_00325</name>
</gene>
<dbReference type="InterPro" id="IPR000719">
    <property type="entry name" value="Prot_kinase_dom"/>
</dbReference>
<organism evidence="10 11">
    <name type="scientific">Saccharopolyspora rectivirgula</name>
    <dbReference type="NCBI Taxonomy" id="28042"/>
    <lineage>
        <taxon>Bacteria</taxon>
        <taxon>Bacillati</taxon>
        <taxon>Actinomycetota</taxon>
        <taxon>Actinomycetes</taxon>
        <taxon>Pseudonocardiales</taxon>
        <taxon>Pseudonocardiaceae</taxon>
        <taxon>Saccharopolyspora</taxon>
    </lineage>
</organism>
<evidence type="ECO:0000256" key="4">
    <source>
        <dbReference type="ARBA" id="ARBA00022741"/>
    </source>
</evidence>
<dbReference type="AlphaFoldDB" id="A0A073B4E8"/>
<reference evidence="10 11" key="1">
    <citation type="submission" date="2014-06" db="EMBL/GenBank/DDBJ databases">
        <title>Saccharopolyspora rectivirgula DSM-43113 Genome sequencing.</title>
        <authorList>
            <person name="Barrera C."/>
            <person name="Millon L."/>
            <person name="Rognon B."/>
            <person name="Zaugg C."/>
            <person name="Monod M."/>
        </authorList>
    </citation>
    <scope>NUCLEOTIDE SEQUENCE [LARGE SCALE GENOMIC DNA]</scope>
    <source>
        <strain evidence="10 11">DSM 43113</strain>
    </source>
</reference>
<dbReference type="SMART" id="SM00220">
    <property type="entry name" value="S_TKc"/>
    <property type="match status" value="1"/>
</dbReference>
<dbReference type="Proteomes" id="UP000031419">
    <property type="component" value="Unassembled WGS sequence"/>
</dbReference>
<dbReference type="EMBL" id="JNVU01000002">
    <property type="protein sequence ID" value="KEI46132.1"/>
    <property type="molecule type" value="Genomic_DNA"/>
</dbReference>
<dbReference type="Gene3D" id="1.10.510.10">
    <property type="entry name" value="Transferase(Phosphotransferase) domain 1"/>
    <property type="match status" value="1"/>
</dbReference>
<name>A0A073B4E8_9PSEU</name>
<evidence type="ECO:0000256" key="8">
    <source>
        <dbReference type="SAM" id="MobiDB-lite"/>
    </source>
</evidence>
<feature type="binding site" evidence="7">
    <location>
        <position position="34"/>
    </location>
    <ligand>
        <name>ATP</name>
        <dbReference type="ChEBI" id="CHEBI:30616"/>
    </ligand>
</feature>
<protein>
    <recommendedName>
        <fullName evidence="1">non-specific serine/threonine protein kinase</fullName>
        <ecNumber evidence="1">2.7.11.1</ecNumber>
    </recommendedName>
</protein>
<evidence type="ECO:0000259" key="9">
    <source>
        <dbReference type="PROSITE" id="PS50011"/>
    </source>
</evidence>
<dbReference type="InterPro" id="IPR011009">
    <property type="entry name" value="Kinase-like_dom_sf"/>
</dbReference>
<dbReference type="PROSITE" id="PS00108">
    <property type="entry name" value="PROTEIN_KINASE_ST"/>
    <property type="match status" value="1"/>
</dbReference>
<evidence type="ECO:0000313" key="10">
    <source>
        <dbReference type="EMBL" id="KEI46132.1"/>
    </source>
</evidence>
<feature type="region of interest" description="Disordered" evidence="8">
    <location>
        <begin position="264"/>
        <end position="320"/>
    </location>
</feature>
<feature type="domain" description="Protein kinase" evidence="9">
    <location>
        <begin position="5"/>
        <end position="264"/>
    </location>
</feature>
<comment type="caution">
    <text evidence="10">The sequence shown here is derived from an EMBL/GenBank/DDBJ whole genome shotgun (WGS) entry which is preliminary data.</text>
</comment>
<dbReference type="Pfam" id="PF00069">
    <property type="entry name" value="Pkinase"/>
    <property type="match status" value="1"/>
</dbReference>
<dbReference type="EC" id="2.7.11.1" evidence="1"/>
<dbReference type="InterPro" id="IPR008271">
    <property type="entry name" value="Ser/Thr_kinase_AS"/>
</dbReference>
<dbReference type="PANTHER" id="PTHR43289:SF6">
    <property type="entry name" value="SERINE_THREONINE-PROTEIN KINASE NEKL-3"/>
    <property type="match status" value="1"/>
</dbReference>
<keyword evidence="4 7" id="KW-0547">Nucleotide-binding</keyword>
<dbReference type="GO" id="GO:0005524">
    <property type="term" value="F:ATP binding"/>
    <property type="evidence" value="ECO:0007669"/>
    <property type="project" value="UniProtKB-UniRule"/>
</dbReference>
<dbReference type="Gene3D" id="3.30.200.20">
    <property type="entry name" value="Phosphorylase Kinase, domain 1"/>
    <property type="match status" value="1"/>
</dbReference>